<dbReference type="Gene3D" id="3.40.50.450">
    <property type="match status" value="1"/>
</dbReference>
<organism evidence="1 2">
    <name type="scientific">Anaeromassilibacillus senegalensis</name>
    <dbReference type="NCBI Taxonomy" id="1673717"/>
    <lineage>
        <taxon>Bacteria</taxon>
        <taxon>Bacillati</taxon>
        <taxon>Bacillota</taxon>
        <taxon>Clostridia</taxon>
        <taxon>Eubacteriales</taxon>
        <taxon>Acutalibacteraceae</taxon>
        <taxon>Anaeromassilibacillus</taxon>
    </lineage>
</organism>
<evidence type="ECO:0000313" key="1">
    <source>
        <dbReference type="EMBL" id="MCG4610083.1"/>
    </source>
</evidence>
<dbReference type="RefSeq" id="WP_237966510.1">
    <property type="nucleotide sequence ID" value="NZ_JAKNHQ010000004.1"/>
</dbReference>
<reference evidence="1 2" key="1">
    <citation type="submission" date="2022-01" db="EMBL/GenBank/DDBJ databases">
        <title>Collection of gut derived symbiotic bacterial strains cultured from healthy donors.</title>
        <authorList>
            <person name="Lin H."/>
            <person name="Kohout C."/>
            <person name="Waligurski E."/>
            <person name="Pamer E.G."/>
        </authorList>
    </citation>
    <scope>NUCLEOTIDE SEQUENCE [LARGE SCALE GENOMIC DNA]</scope>
    <source>
        <strain evidence="1 2">DFI.7.58</strain>
    </source>
</reference>
<accession>A0ABS9MHV7</accession>
<protein>
    <recommendedName>
        <fullName evidence="3">DUF1273 family protein</fullName>
    </recommendedName>
</protein>
<gene>
    <name evidence="1" type="ORF">L0P57_03910</name>
</gene>
<keyword evidence="2" id="KW-1185">Reference proteome</keyword>
<sequence length="158" mass="18399">MRAGQKGHYKNCCFMGHRDAPDGLYPLLRKEVERHILQYGVNRFFVGTYGNFDRMAASVLGEIKARYPHIRFYQMLAYPPEQEWMELPPGCERAVYPKKLARIPEKAAIPVLNRMVVDASDYAIAYVYRVSNGAYQTWKYARLREQRGLLCINNLAEF</sequence>
<proteinExistence type="predicted"/>
<dbReference type="SUPFAM" id="SSF102405">
    <property type="entry name" value="MCP/YpsA-like"/>
    <property type="match status" value="1"/>
</dbReference>
<evidence type="ECO:0008006" key="3">
    <source>
        <dbReference type="Google" id="ProtNLM"/>
    </source>
</evidence>
<evidence type="ECO:0000313" key="2">
    <source>
        <dbReference type="Proteomes" id="UP001298681"/>
    </source>
</evidence>
<name>A0ABS9MHV7_9FIRM</name>
<dbReference type="EMBL" id="JAKNHQ010000004">
    <property type="protein sequence ID" value="MCG4610083.1"/>
    <property type="molecule type" value="Genomic_DNA"/>
</dbReference>
<dbReference type="Proteomes" id="UP001298681">
    <property type="component" value="Unassembled WGS sequence"/>
</dbReference>
<comment type="caution">
    <text evidence="1">The sequence shown here is derived from an EMBL/GenBank/DDBJ whole genome shotgun (WGS) entry which is preliminary data.</text>
</comment>